<feature type="compositionally biased region" description="Basic and acidic residues" evidence="1">
    <location>
        <begin position="129"/>
        <end position="161"/>
    </location>
</feature>
<dbReference type="RefSeq" id="XP_003866552.1">
    <property type="nucleotide sequence ID" value="XM_003866504.1"/>
</dbReference>
<reference evidence="3 4" key="1">
    <citation type="journal article" date="2012" name="PLoS ONE">
        <title>Sequence and analysis of the genome of the pathogenic yeast Candida orthopsilosis.</title>
        <authorList>
            <person name="Riccombeni A."/>
            <person name="Vidanes G."/>
            <person name="Proux-Wera E."/>
            <person name="Wolfe K.H."/>
            <person name="Butler G."/>
        </authorList>
    </citation>
    <scope>NUCLEOTIDE SEQUENCE [LARGE SCALE GENOMIC DNA]</scope>
    <source>
        <strain evidence="3 4">Co 90-125</strain>
    </source>
</reference>
<keyword evidence="2" id="KW-0472">Membrane</keyword>
<keyword evidence="4" id="KW-1185">Reference proteome</keyword>
<evidence type="ECO:0000313" key="3">
    <source>
        <dbReference type="EMBL" id="CCG21113.1"/>
    </source>
</evidence>
<keyword evidence="2" id="KW-1133">Transmembrane helix</keyword>
<feature type="region of interest" description="Disordered" evidence="1">
    <location>
        <begin position="125"/>
        <end position="161"/>
    </location>
</feature>
<evidence type="ECO:0000256" key="1">
    <source>
        <dbReference type="SAM" id="MobiDB-lite"/>
    </source>
</evidence>
<protein>
    <submittedName>
        <fullName evidence="3">Uncharacterized protein</fullName>
    </submittedName>
</protein>
<feature type="compositionally biased region" description="Basic residues" evidence="1">
    <location>
        <begin position="76"/>
        <end position="86"/>
    </location>
</feature>
<dbReference type="Proteomes" id="UP000005018">
    <property type="component" value="Chromosome 1"/>
</dbReference>
<dbReference type="OrthoDB" id="4093453at2759"/>
<dbReference type="AlphaFoldDB" id="H8WWX3"/>
<dbReference type="GeneID" id="14537770"/>
<evidence type="ECO:0000256" key="2">
    <source>
        <dbReference type="SAM" id="Phobius"/>
    </source>
</evidence>
<dbReference type="KEGG" id="cot:CORT_0A07280"/>
<accession>H8WWX3</accession>
<gene>
    <name evidence="3" type="ORF">CORT_0A07280</name>
</gene>
<dbReference type="EMBL" id="HE681719">
    <property type="protein sequence ID" value="CCG21113.1"/>
    <property type="molecule type" value="Genomic_DNA"/>
</dbReference>
<dbReference type="HOGENOM" id="CLU_1539810_0_0_1"/>
<feature type="region of interest" description="Disordered" evidence="1">
    <location>
        <begin position="53"/>
        <end position="103"/>
    </location>
</feature>
<feature type="transmembrane region" description="Helical" evidence="2">
    <location>
        <begin position="26"/>
        <end position="43"/>
    </location>
</feature>
<name>H8WWX3_CANO9</name>
<sequence>MAYLCYVSKAFWMGEFVGLLVVGDEMRLIITKIFFILFFYFLTKKLREDESIGTPHRHILPPTNMPMKSKSNNKIQKTKTKQKPSHKSTPTVSKSKSKSTKMKLDRLNADISEFNEVTQLLKETTNANDAKKDNLKSLESIKEDYVKDEENKKKDQAANEEIKKQMQLLSDIGL</sequence>
<evidence type="ECO:0000313" key="4">
    <source>
        <dbReference type="Proteomes" id="UP000005018"/>
    </source>
</evidence>
<keyword evidence="2" id="KW-0812">Transmembrane</keyword>
<proteinExistence type="predicted"/>
<organism evidence="3 4">
    <name type="scientific">Candida orthopsilosis (strain 90-125)</name>
    <name type="common">Yeast</name>
    <dbReference type="NCBI Taxonomy" id="1136231"/>
    <lineage>
        <taxon>Eukaryota</taxon>
        <taxon>Fungi</taxon>
        <taxon>Dikarya</taxon>
        <taxon>Ascomycota</taxon>
        <taxon>Saccharomycotina</taxon>
        <taxon>Pichiomycetes</taxon>
        <taxon>Debaryomycetaceae</taxon>
        <taxon>Candida/Lodderomyces clade</taxon>
        <taxon>Candida</taxon>
    </lineage>
</organism>